<organism evidence="2 3">
    <name type="scientific">Nicotiana attenuata</name>
    <name type="common">Coyote tobacco</name>
    <dbReference type="NCBI Taxonomy" id="49451"/>
    <lineage>
        <taxon>Eukaryota</taxon>
        <taxon>Viridiplantae</taxon>
        <taxon>Streptophyta</taxon>
        <taxon>Embryophyta</taxon>
        <taxon>Tracheophyta</taxon>
        <taxon>Spermatophyta</taxon>
        <taxon>Magnoliopsida</taxon>
        <taxon>eudicotyledons</taxon>
        <taxon>Gunneridae</taxon>
        <taxon>Pentapetalae</taxon>
        <taxon>asterids</taxon>
        <taxon>lamiids</taxon>
        <taxon>Solanales</taxon>
        <taxon>Solanaceae</taxon>
        <taxon>Nicotianoideae</taxon>
        <taxon>Nicotianeae</taxon>
        <taxon>Nicotiana</taxon>
    </lineage>
</organism>
<dbReference type="AlphaFoldDB" id="A0A314LB16"/>
<protein>
    <recommendedName>
        <fullName evidence="1">DUF4283 domain-containing protein</fullName>
    </recommendedName>
</protein>
<reference evidence="2" key="1">
    <citation type="submission" date="2016-11" db="EMBL/GenBank/DDBJ databases">
        <title>The genome of Nicotiana attenuata.</title>
        <authorList>
            <person name="Xu S."/>
            <person name="Brockmoeller T."/>
            <person name="Gaquerel E."/>
            <person name="Navarro A."/>
            <person name="Kuhl H."/>
            <person name="Gase K."/>
            <person name="Ling Z."/>
            <person name="Zhou W."/>
            <person name="Kreitzer C."/>
            <person name="Stanke M."/>
            <person name="Tang H."/>
            <person name="Lyons E."/>
            <person name="Pandey P."/>
            <person name="Pandey S.P."/>
            <person name="Timmermann B."/>
            <person name="Baldwin I.T."/>
        </authorList>
    </citation>
    <scope>NUCLEOTIDE SEQUENCE [LARGE SCALE GENOMIC DNA]</scope>
    <source>
        <strain evidence="2">UT</strain>
    </source>
</reference>
<evidence type="ECO:0000313" key="2">
    <source>
        <dbReference type="EMBL" id="OIT38815.1"/>
    </source>
</evidence>
<evidence type="ECO:0000259" key="1">
    <source>
        <dbReference type="Pfam" id="PF14111"/>
    </source>
</evidence>
<dbReference type="PANTHER" id="PTHR34427:SF15">
    <property type="entry name" value="DUF4283 DOMAIN-CONTAINING PROTEIN"/>
    <property type="match status" value="1"/>
</dbReference>
<evidence type="ECO:0000313" key="3">
    <source>
        <dbReference type="Proteomes" id="UP000187609"/>
    </source>
</evidence>
<keyword evidence="3" id="KW-1185">Reference proteome</keyword>
<dbReference type="EMBL" id="MJEQ01000170">
    <property type="protein sequence ID" value="OIT38815.1"/>
    <property type="molecule type" value="Genomic_DNA"/>
</dbReference>
<dbReference type="Proteomes" id="UP000187609">
    <property type="component" value="Unassembled WGS sequence"/>
</dbReference>
<feature type="domain" description="DUF4283" evidence="1">
    <location>
        <begin position="122"/>
        <end position="182"/>
    </location>
</feature>
<dbReference type="InterPro" id="IPR025558">
    <property type="entry name" value="DUF4283"/>
</dbReference>
<comment type="caution">
    <text evidence="2">The sequence shown here is derived from an EMBL/GenBank/DDBJ whole genome shotgun (WGS) entry which is preliminary data.</text>
</comment>
<sequence length="199" mass="23103">MRSATVSIKVTKWVTEVFNVASKQHNKAIRRWSMKDHNTEYYCNLKYNEYGRYISFIAKIFRFINVPDKEKKTQLEVIPRLESSFKEAIRTSRWQSEGTKASPIKTNKSKISIPGGTELTEKDVLNRCIVGKVMISTKESPTLNDIRRWAGNNWKSAISINVYEMNDFQFLFEFPSRKEAEHPYHWMLAGRGKAGLGVD</sequence>
<name>A0A314LB16_NICAT</name>
<dbReference type="Gramene" id="OIT38815">
    <property type="protein sequence ID" value="OIT38815"/>
    <property type="gene ID" value="A4A49_61177"/>
</dbReference>
<proteinExistence type="predicted"/>
<accession>A0A314LB16</accession>
<gene>
    <name evidence="2" type="ORF">A4A49_61177</name>
</gene>
<dbReference type="Pfam" id="PF14111">
    <property type="entry name" value="DUF4283"/>
    <property type="match status" value="1"/>
</dbReference>
<dbReference type="PANTHER" id="PTHR34427">
    <property type="entry name" value="DUF4283 DOMAIN PROTEIN"/>
    <property type="match status" value="1"/>
</dbReference>